<dbReference type="InterPro" id="IPR041282">
    <property type="entry name" value="FYVE_2"/>
</dbReference>
<feature type="compositionally biased region" description="Basic and acidic residues" evidence="4">
    <location>
        <begin position="183"/>
        <end position="194"/>
    </location>
</feature>
<feature type="region of interest" description="Disordered" evidence="4">
    <location>
        <begin position="653"/>
        <end position="719"/>
    </location>
</feature>
<dbReference type="Pfam" id="PF00168">
    <property type="entry name" value="C2"/>
    <property type="match status" value="2"/>
</dbReference>
<evidence type="ECO:0000256" key="4">
    <source>
        <dbReference type="SAM" id="MobiDB-lite"/>
    </source>
</evidence>
<feature type="region of interest" description="Disordered" evidence="4">
    <location>
        <begin position="162"/>
        <end position="217"/>
    </location>
</feature>
<feature type="domain" description="RabBD" evidence="6">
    <location>
        <begin position="24"/>
        <end position="145"/>
    </location>
</feature>
<feature type="domain" description="C2" evidence="5">
    <location>
        <begin position="962"/>
        <end position="1084"/>
    </location>
</feature>
<dbReference type="InterPro" id="IPR035892">
    <property type="entry name" value="C2_domain_sf"/>
</dbReference>
<keyword evidence="7" id="KW-1185">Reference proteome</keyword>
<evidence type="ECO:0000313" key="7">
    <source>
        <dbReference type="Proteomes" id="UP000694888"/>
    </source>
</evidence>
<dbReference type="PANTHER" id="PTHR45716:SF2">
    <property type="entry name" value="BITESIZE, ISOFORM I"/>
    <property type="match status" value="1"/>
</dbReference>
<feature type="compositionally biased region" description="Basic and acidic residues" evidence="4">
    <location>
        <begin position="570"/>
        <end position="584"/>
    </location>
</feature>
<feature type="region of interest" description="Disordered" evidence="4">
    <location>
        <begin position="795"/>
        <end position="814"/>
    </location>
</feature>
<evidence type="ECO:0000256" key="2">
    <source>
        <dbReference type="ARBA" id="ARBA00022737"/>
    </source>
</evidence>
<dbReference type="GeneID" id="101861240"/>
<feature type="compositionally biased region" description="Basic and acidic residues" evidence="4">
    <location>
        <begin position="539"/>
        <end position="551"/>
    </location>
</feature>
<feature type="region of interest" description="Disordered" evidence="4">
    <location>
        <begin position="389"/>
        <end position="415"/>
    </location>
</feature>
<evidence type="ECO:0000256" key="3">
    <source>
        <dbReference type="ARBA" id="ARBA00023136"/>
    </source>
</evidence>
<feature type="compositionally biased region" description="Basic residues" evidence="4">
    <location>
        <begin position="166"/>
        <end position="177"/>
    </location>
</feature>
<keyword evidence="3" id="KW-0472">Membrane</keyword>
<dbReference type="InterPro" id="IPR010911">
    <property type="entry name" value="Rab_BD"/>
</dbReference>
<dbReference type="CDD" id="cd04020">
    <property type="entry name" value="C2B_SLP_1-2-3-4"/>
    <property type="match status" value="1"/>
</dbReference>
<dbReference type="SUPFAM" id="SSF57903">
    <property type="entry name" value="FYVE/PHD zinc finger"/>
    <property type="match status" value="1"/>
</dbReference>
<sequence length="1289" mass="142553">MPVDRRKNKAVEKTEWIPPIHNYTIDLTLLTESEEAMLNDVIERDLAISKSVDSRVSKLKKEIQAIRVAGALSPGDDQNAICARCKYKFWSYVCPWADHGKRCYSCKFKVCKKCRFLQSNGLFLCSLCLKQRQEKWLTGEWFNPGIVGGLVGSDLLQASIRDKASRKNRGKKRRRLPAVHPDNAGEKSVDRESTTKMAKQKAMDEKTKLVSAQRRSSYSHALENQKVSVILPPGNDNWTDLHAPVAESQSSLNVDSDEEKIDSSEPEVDSLTSSFRSGSSVATANLDTSSADTKSMSGISVHSEERNSGQQPSYSDEGNRVNSINQVEHPNSLSSIHRQQMLDSSHHGNGVVCDPAEPKSSADSFEEVYNSNVSRLMEMMTGAPLEASSLEADTTGPGSKHKRELPRTPKNGKSKELLLQKSLSLSEEVAASEELLKSERDSEKGFNDDDRLSFNALAESSSKYEAQSAGKEKYEKRSLPVVTSSTSQLNHKQPVPVKSSLPVQPRSEHGEGDQCDLDIQEIKDQVLPVSPQHQQVKGQMEEMIERTDHGEAGSSKVKPAPKYTLPQQVKEQKEELSRTSEHAVPDSLKVSLCRSGSSVSDSLSIITEVSEPCGEAECLPDQQDSDSDDTLYEGSLDSLSDEDEYYCKDFKAPSDGDILADMTSQSLGHGSDSEKELESSVASRETTESGRDINSVEELFRLTEDEQHNRNSDILSSHKSDKTDIKSKLSTKSVTFAVDECDESLSDSSRVDVEEMLEDDEEGGEGGAEINCPSVGIDLGIPQHGQEKPTLLSLAGGESYSQPQSLPVASVDLDGSAPFQRGHIGVGGDGVTTNTNSALTGGQQPQNQISLSDLGPSSEESTRDSDSGVTSSHTSRTNTPEQRQSLAPQHAKSQPSRLPLPSISVTNSGEERDGEEDDDIDELFSQHHPNMLGSRSSLADSRESIYSVYSNAGEVNYGRIPVTGDIKLHLSYDYKAKVMGVHIKACRDLAPVDTKHNRSDPYVKTYLLPDKTRGSKRKTKIKKHTLNPTFDEVLKYPISKTELESRSLWITVWHNDRFGRNDFLGEVTIPMDYYRFEENSPTWYTLQERVAPEDTSLMTYKGDLFISLKYVTADMMEASNKKKSGSSRKSKAKDKDSKSQAGLGEVHALIREAQNLTAMRAAAGSNSFCKGYLLPDERHSSKQKTPVIKKTTNPKWSHTLVFEGVDQDQLHLHGLELTIWDQEKLSSNDFLGGVRLNLGEGSYQGKVVDWMDAHSEEAEVWRSMINHPNEWIDAQLPLRASMGKQNVKK</sequence>
<protein>
    <submittedName>
        <fullName evidence="8">Synaptotagmin-like protein 5 isoform X5</fullName>
    </submittedName>
</protein>
<dbReference type="Proteomes" id="UP000694888">
    <property type="component" value="Unplaced"/>
</dbReference>
<dbReference type="InterPro" id="IPR000008">
    <property type="entry name" value="C2_dom"/>
</dbReference>
<dbReference type="Gene3D" id="3.30.40.10">
    <property type="entry name" value="Zinc/RING finger domain, C3HC4 (zinc finger)"/>
    <property type="match status" value="1"/>
</dbReference>
<evidence type="ECO:0000313" key="8">
    <source>
        <dbReference type="RefSeq" id="XP_035828610.1"/>
    </source>
</evidence>
<feature type="compositionally biased region" description="Polar residues" evidence="4">
    <location>
        <begin position="270"/>
        <end position="300"/>
    </location>
</feature>
<feature type="region of interest" description="Disordered" evidence="4">
    <location>
        <begin position="343"/>
        <end position="364"/>
    </location>
</feature>
<feature type="region of interest" description="Disordered" evidence="4">
    <location>
        <begin position="460"/>
        <end position="514"/>
    </location>
</feature>
<feature type="compositionally biased region" description="Acidic residues" evidence="4">
    <location>
        <begin position="255"/>
        <end position="268"/>
    </location>
</feature>
<feature type="compositionally biased region" description="Polar residues" evidence="4">
    <location>
        <begin position="867"/>
        <end position="896"/>
    </location>
</feature>
<dbReference type="Pfam" id="PF02318">
    <property type="entry name" value="FYVE_2"/>
    <property type="match status" value="1"/>
</dbReference>
<feature type="domain" description="C2" evidence="5">
    <location>
        <begin position="1123"/>
        <end position="1251"/>
    </location>
</feature>
<dbReference type="InterPro" id="IPR011011">
    <property type="entry name" value="Znf_FYVE_PHD"/>
</dbReference>
<comment type="subcellular location">
    <subcellularLocation>
        <location evidence="1">Membrane</location>
    </subcellularLocation>
</comment>
<feature type="compositionally biased region" description="Polar residues" evidence="4">
    <location>
        <begin position="308"/>
        <end position="321"/>
    </location>
</feature>
<evidence type="ECO:0000259" key="5">
    <source>
        <dbReference type="PROSITE" id="PS50004"/>
    </source>
</evidence>
<dbReference type="PROSITE" id="PS50916">
    <property type="entry name" value="RABBD"/>
    <property type="match status" value="1"/>
</dbReference>
<feature type="compositionally biased region" description="Basic residues" evidence="4">
    <location>
        <begin position="1121"/>
        <end position="1132"/>
    </location>
</feature>
<reference evidence="8" key="1">
    <citation type="submission" date="2025-08" db="UniProtKB">
        <authorList>
            <consortium name="RefSeq"/>
        </authorList>
    </citation>
    <scope>IDENTIFICATION</scope>
</reference>
<dbReference type="PANTHER" id="PTHR45716">
    <property type="entry name" value="BITESIZE, ISOFORM I"/>
    <property type="match status" value="1"/>
</dbReference>
<accession>A0ABM1W1R7</accession>
<feature type="region of interest" description="Disordered" evidence="4">
    <location>
        <begin position="759"/>
        <end position="784"/>
    </location>
</feature>
<dbReference type="InterPro" id="IPR013083">
    <property type="entry name" value="Znf_RING/FYVE/PHD"/>
</dbReference>
<evidence type="ECO:0000259" key="6">
    <source>
        <dbReference type="PROSITE" id="PS50916"/>
    </source>
</evidence>
<dbReference type="SUPFAM" id="SSF49562">
    <property type="entry name" value="C2 domain (Calcium/lipid-binding domain, CaLB)"/>
    <property type="match status" value="2"/>
</dbReference>
<evidence type="ECO:0000256" key="1">
    <source>
        <dbReference type="ARBA" id="ARBA00004370"/>
    </source>
</evidence>
<feature type="region of interest" description="Disordered" evidence="4">
    <location>
        <begin position="248"/>
        <end position="321"/>
    </location>
</feature>
<dbReference type="Gene3D" id="2.60.40.150">
    <property type="entry name" value="C2 domain"/>
    <property type="match status" value="2"/>
</dbReference>
<dbReference type="CDD" id="cd08521">
    <property type="entry name" value="C2A_SLP"/>
    <property type="match status" value="1"/>
</dbReference>
<name>A0ABM1W1R7_APLCA</name>
<dbReference type="RefSeq" id="XP_035828610.1">
    <property type="nucleotide sequence ID" value="XM_035972717.1"/>
</dbReference>
<keyword evidence="2" id="KW-0677">Repeat</keyword>
<feature type="compositionally biased region" description="Polar residues" evidence="4">
    <location>
        <begin position="837"/>
        <end position="851"/>
    </location>
</feature>
<dbReference type="CDD" id="cd15747">
    <property type="entry name" value="FYVE_Slp3_4_5"/>
    <property type="match status" value="1"/>
</dbReference>
<feature type="region of interest" description="Disordered" evidence="4">
    <location>
        <begin position="820"/>
        <end position="917"/>
    </location>
</feature>
<feature type="region of interest" description="Disordered" evidence="4">
    <location>
        <begin position="526"/>
        <end position="588"/>
    </location>
</feature>
<dbReference type="PROSITE" id="PS50004">
    <property type="entry name" value="C2"/>
    <property type="match status" value="2"/>
</dbReference>
<feature type="region of interest" description="Disordered" evidence="4">
    <location>
        <begin position="1119"/>
        <end position="1140"/>
    </location>
</feature>
<dbReference type="SMART" id="SM00239">
    <property type="entry name" value="C2"/>
    <property type="match status" value="2"/>
</dbReference>
<feature type="compositionally biased region" description="Polar residues" evidence="4">
    <location>
        <begin position="481"/>
        <end position="491"/>
    </location>
</feature>
<gene>
    <name evidence="8" type="primary">LOC101861240</name>
</gene>
<organism evidence="7 8">
    <name type="scientific">Aplysia californica</name>
    <name type="common">California sea hare</name>
    <dbReference type="NCBI Taxonomy" id="6500"/>
    <lineage>
        <taxon>Eukaryota</taxon>
        <taxon>Metazoa</taxon>
        <taxon>Spiralia</taxon>
        <taxon>Lophotrochozoa</taxon>
        <taxon>Mollusca</taxon>
        <taxon>Gastropoda</taxon>
        <taxon>Heterobranchia</taxon>
        <taxon>Euthyneura</taxon>
        <taxon>Tectipleura</taxon>
        <taxon>Aplysiida</taxon>
        <taxon>Aplysioidea</taxon>
        <taxon>Aplysiidae</taxon>
        <taxon>Aplysia</taxon>
    </lineage>
</organism>
<dbReference type="InterPro" id="IPR043567">
    <property type="entry name" value="SYTL1-5_C2B"/>
</dbReference>
<proteinExistence type="predicted"/>
<feature type="region of interest" description="Disordered" evidence="4">
    <location>
        <begin position="614"/>
        <end position="638"/>
    </location>
</feature>
<feature type="compositionally biased region" description="Basic and acidic residues" evidence="4">
    <location>
        <begin position="698"/>
        <end position="719"/>
    </location>
</feature>